<dbReference type="eggNOG" id="COG0841">
    <property type="taxonomic scope" value="Bacteria"/>
</dbReference>
<evidence type="ECO:0000256" key="2">
    <source>
        <dbReference type="ARBA" id="ARBA00010942"/>
    </source>
</evidence>
<evidence type="ECO:0000256" key="6">
    <source>
        <dbReference type="ARBA" id="ARBA00022692"/>
    </source>
</evidence>
<dbReference type="Gene3D" id="3.30.70.1430">
    <property type="entry name" value="Multidrug efflux transporter AcrB pore domain"/>
    <property type="match status" value="2"/>
</dbReference>
<dbReference type="Gene3D" id="3.30.70.1320">
    <property type="entry name" value="Multidrug efflux transporter AcrB pore domain like"/>
    <property type="match status" value="1"/>
</dbReference>
<feature type="transmembrane region" description="Helical" evidence="9">
    <location>
        <begin position="872"/>
        <end position="890"/>
    </location>
</feature>
<dbReference type="PANTHER" id="PTHR32063:SF13">
    <property type="entry name" value="MULTIDRUG EFFLUX PUMP SUBUNIT ACRB-RELATED"/>
    <property type="match status" value="1"/>
</dbReference>
<keyword evidence="6 9" id="KW-0812">Transmembrane</keyword>
<evidence type="ECO:0000256" key="4">
    <source>
        <dbReference type="ARBA" id="ARBA00022475"/>
    </source>
</evidence>
<dbReference type="InterPro" id="IPR001036">
    <property type="entry name" value="Acrflvin-R"/>
</dbReference>
<sequence>MAQFFIKRPIFAWVIAIVITFGGLISILSLPIEQYPDIAPPSISIRATYTGANADTVQNSVTQVLEQQMTGLDNLLYMSSSSSTGSAQLTLTFASGTNPDTAQVQVQNKVSQANSMLPQAVQQEGVTVSKSNQGSMFMVLAFLSEDGSMDDTDISDYMASTIQDPISRVNGVGNANVFGSEYAMRIWLDPEKMAHYKLITSDVTSAIEAQNADVSSGELGGVPASKGQQLNATVTTRSRLQTPEQFGDIVLKSDTDGAIVTLRDVATIEMGSQDYSSVSRFNGKPAAGMGLELATGANALDVAAAVKVKLQELSEHFPSGLTYSIAYDTTPFVSLSISEVVKTLGEAIALVVVIMYLFLQNWRATLIPVVAVPVVLMGTFGVLALLGYSINTLTLFAMVLAIGLLVDDAIVVVENVERVMSEEGLSPAQATSKSMRQITGALVGIAMVLTAVFIPMAFFGGSTGEIYRQFAVTISAAMILSVIVALTLSPALCASILKPIAHGGEVSRRGVLGRFFAWFNHHFDRYARRYTKGVGKVVRYRKTGLLTYLCMIALMGLLFLRLPTSFLPQEDQGMLMVMFNTPPGATQERTLASMQKATDYIQKEPGVESVFSVAGFSTSGSSQNSGMGFVKLKDWEERDQTAEQIAMKLTGDMASMMRDAQVFVVTPAAIPGLGNSSGFTMHLQDLSGNGHEKLVQARQQLLMLANRNSNLSNVRFNGLDDAPTFKLDLYDKKASALGLDLSDVNSTLSTVLGGTYVNDFVHNSRVKRVYVQGDVGARMLPQDIDRWQVRNTSGDMVPLSEFTKGRWSYAPQTISRFNGVEAMEITGDAGSGVSSGVAMNHVSDLVGQLPGGYSYAWSGMSYQELAAGTQAWMLYAATILFVFLCLAALYESWTIPVSVMLAVPVGILGAVLATTLRGLNSDIYFQVGLLATMGLAAKNGILIVEFARELEQQGTSLLRATLQAAGLRLRPIIMTSLAFMLGVLPMVLGTGAGSGARHSLGTGVLGGTLISTLLGIFFVPLFYVVIRSFFPERKNSDETIVLSEEKS</sequence>
<dbReference type="Proteomes" id="UP000019095">
    <property type="component" value="Chromosome"/>
</dbReference>
<keyword evidence="4" id="KW-1003">Cell membrane</keyword>
<evidence type="ECO:0000256" key="8">
    <source>
        <dbReference type="ARBA" id="ARBA00023136"/>
    </source>
</evidence>
<keyword evidence="5 9" id="KW-0997">Cell inner membrane</keyword>
<feature type="transmembrane region" description="Helical" evidence="9">
    <location>
        <begin position="1000"/>
        <end position="1026"/>
    </location>
</feature>
<feature type="transmembrane region" description="Helical" evidence="9">
    <location>
        <begin position="967"/>
        <end position="988"/>
    </location>
</feature>
<feature type="transmembrane region" description="Helical" evidence="9">
    <location>
        <begin position="545"/>
        <end position="562"/>
    </location>
</feature>
<feature type="transmembrane region" description="Helical" evidence="9">
    <location>
        <begin position="12"/>
        <end position="32"/>
    </location>
</feature>
<dbReference type="GO" id="GO:0009636">
    <property type="term" value="P:response to toxic substance"/>
    <property type="evidence" value="ECO:0007669"/>
    <property type="project" value="UniProtKB-ARBA"/>
</dbReference>
<evidence type="ECO:0000256" key="9">
    <source>
        <dbReference type="RuleBase" id="RU364070"/>
    </source>
</evidence>
<dbReference type="RefSeq" id="WP_025371659.1">
    <property type="nucleotide sequence ID" value="NZ_CP003915.1"/>
</dbReference>
<dbReference type="GO" id="GO:0015562">
    <property type="term" value="F:efflux transmembrane transporter activity"/>
    <property type="evidence" value="ECO:0007669"/>
    <property type="project" value="InterPro"/>
</dbReference>
<name>W0P860_ADVMD</name>
<feature type="transmembrane region" description="Helical" evidence="9">
    <location>
        <begin position="438"/>
        <end position="460"/>
    </location>
</feature>
<dbReference type="AlphaFoldDB" id="W0P860"/>
<comment type="subcellular location">
    <subcellularLocation>
        <location evidence="1 9">Cell inner membrane</location>
        <topology evidence="1 9">Multi-pass membrane protein</topology>
    </subcellularLocation>
</comment>
<dbReference type="PRINTS" id="PR00702">
    <property type="entry name" value="ACRIFLAVINRP"/>
</dbReference>
<accession>W0P860</accession>
<feature type="transmembrane region" description="Helical" evidence="9">
    <location>
        <begin position="466"/>
        <end position="488"/>
    </location>
</feature>
<dbReference type="FunFam" id="1.20.1640.10:FF:000001">
    <property type="entry name" value="Efflux pump membrane transporter"/>
    <property type="match status" value="1"/>
</dbReference>
<dbReference type="InterPro" id="IPR004764">
    <property type="entry name" value="MdtF-like"/>
</dbReference>
<reference evidence="10 11" key="1">
    <citation type="journal article" date="2014" name="Microbiology">
        <title>Unravelling the complete genome sequence of Advenella mimigardefordensis strain DPN7T and novel insights in the catabolism of the xenobiotic polythioester precursor 3,3'-dithiodipropionate.</title>
        <authorList>
            <person name="Wubbeler J.H."/>
            <person name="Hiessl S."/>
            <person name="Schuldes J."/>
            <person name="Thurmer A."/>
            <person name="Daniel R."/>
            <person name="Steinbuchel A."/>
        </authorList>
    </citation>
    <scope>NUCLEOTIDE SEQUENCE [LARGE SCALE GENOMIC DNA]</scope>
    <source>
        <strain evidence="11">DSM 17166 / LMG 22922 / DPN7</strain>
    </source>
</reference>
<dbReference type="Gene3D" id="3.30.2090.10">
    <property type="entry name" value="Multidrug efflux transporter AcrB TolC docking domain, DN and DC subdomains"/>
    <property type="match status" value="2"/>
</dbReference>
<evidence type="ECO:0000256" key="1">
    <source>
        <dbReference type="ARBA" id="ARBA00004429"/>
    </source>
</evidence>
<dbReference type="NCBIfam" id="NF000282">
    <property type="entry name" value="RND_permease_1"/>
    <property type="match status" value="1"/>
</dbReference>
<feature type="transmembrane region" description="Helical" evidence="9">
    <location>
        <begin position="897"/>
        <end position="917"/>
    </location>
</feature>
<dbReference type="GO" id="GO:0042910">
    <property type="term" value="F:xenobiotic transmembrane transporter activity"/>
    <property type="evidence" value="ECO:0007669"/>
    <property type="project" value="TreeGrafter"/>
</dbReference>
<evidence type="ECO:0000256" key="3">
    <source>
        <dbReference type="ARBA" id="ARBA00022448"/>
    </source>
</evidence>
<organism evidence="10 11">
    <name type="scientific">Advenella mimigardefordensis (strain DSM 17166 / LMG 22922 / DPN7)</name>
    <dbReference type="NCBI Taxonomy" id="1247726"/>
    <lineage>
        <taxon>Bacteria</taxon>
        <taxon>Pseudomonadati</taxon>
        <taxon>Pseudomonadota</taxon>
        <taxon>Betaproteobacteria</taxon>
        <taxon>Burkholderiales</taxon>
        <taxon>Alcaligenaceae</taxon>
    </lineage>
</organism>
<keyword evidence="7 9" id="KW-1133">Transmembrane helix</keyword>
<dbReference type="Pfam" id="PF00873">
    <property type="entry name" value="ACR_tran"/>
    <property type="match status" value="1"/>
</dbReference>
<dbReference type="FunFam" id="3.30.70.1430:FF:000001">
    <property type="entry name" value="Efflux pump membrane transporter"/>
    <property type="match status" value="1"/>
</dbReference>
<dbReference type="SUPFAM" id="SSF82693">
    <property type="entry name" value="Multidrug efflux transporter AcrB pore domain, PN1, PN2, PC1 and PC2 subdomains"/>
    <property type="match status" value="4"/>
</dbReference>
<keyword evidence="11" id="KW-1185">Reference proteome</keyword>
<dbReference type="KEGG" id="amim:MIM_c09500"/>
<dbReference type="Gene3D" id="1.20.1640.10">
    <property type="entry name" value="Multidrug efflux transporter AcrB transmembrane domain"/>
    <property type="match status" value="2"/>
</dbReference>
<dbReference type="NCBIfam" id="TIGR00915">
    <property type="entry name" value="2A0602"/>
    <property type="match status" value="1"/>
</dbReference>
<dbReference type="HOGENOM" id="CLU_002755_0_1_4"/>
<dbReference type="SUPFAM" id="SSF82714">
    <property type="entry name" value="Multidrug efflux transporter AcrB TolC docking domain, DN and DC subdomains"/>
    <property type="match status" value="2"/>
</dbReference>
<evidence type="ECO:0000256" key="7">
    <source>
        <dbReference type="ARBA" id="ARBA00022989"/>
    </source>
</evidence>
<dbReference type="STRING" id="1247726.MIM_c09500"/>
<evidence type="ECO:0000313" key="10">
    <source>
        <dbReference type="EMBL" id="AHG63049.1"/>
    </source>
</evidence>
<protein>
    <recommendedName>
        <fullName evidence="9">Efflux pump membrane transporter</fullName>
    </recommendedName>
</protein>
<dbReference type="FunFam" id="3.30.2090.10:FF:000001">
    <property type="entry name" value="Efflux pump membrane transporter"/>
    <property type="match status" value="1"/>
</dbReference>
<dbReference type="EMBL" id="CP003915">
    <property type="protein sequence ID" value="AHG63049.1"/>
    <property type="molecule type" value="Genomic_DNA"/>
</dbReference>
<dbReference type="PATRIC" id="fig|1247726.3.peg.1035"/>
<keyword evidence="8 9" id="KW-0472">Membrane</keyword>
<feature type="transmembrane region" description="Helical" evidence="9">
    <location>
        <begin position="396"/>
        <end position="417"/>
    </location>
</feature>
<dbReference type="Gene3D" id="3.30.70.1440">
    <property type="entry name" value="Multidrug efflux transporter AcrB pore domain"/>
    <property type="match status" value="1"/>
</dbReference>
<keyword evidence="3 9" id="KW-0813">Transport</keyword>
<dbReference type="GO" id="GO:0005886">
    <property type="term" value="C:plasma membrane"/>
    <property type="evidence" value="ECO:0007669"/>
    <property type="project" value="UniProtKB-SubCell"/>
</dbReference>
<dbReference type="InterPro" id="IPR027463">
    <property type="entry name" value="AcrB_DN_DC_subdom"/>
</dbReference>
<comment type="similarity">
    <text evidence="2 9">Belongs to the resistance-nodulation-cell division (RND) (TC 2.A.6) family.</text>
</comment>
<proteinExistence type="inferred from homology"/>
<feature type="transmembrane region" description="Helical" evidence="9">
    <location>
        <begin position="366"/>
        <end position="390"/>
    </location>
</feature>
<feature type="transmembrane region" description="Helical" evidence="9">
    <location>
        <begin position="340"/>
        <end position="359"/>
    </location>
</feature>
<dbReference type="OrthoDB" id="9176627at2"/>
<evidence type="ECO:0000256" key="5">
    <source>
        <dbReference type="ARBA" id="ARBA00022519"/>
    </source>
</evidence>
<evidence type="ECO:0000313" key="11">
    <source>
        <dbReference type="Proteomes" id="UP000019095"/>
    </source>
</evidence>
<dbReference type="SUPFAM" id="SSF82866">
    <property type="entry name" value="Multidrug efflux transporter AcrB transmembrane domain"/>
    <property type="match status" value="2"/>
</dbReference>
<gene>
    <name evidence="10" type="primary">acrB</name>
    <name evidence="10" type="ORF">MIM_c09500</name>
</gene>
<dbReference type="PANTHER" id="PTHR32063">
    <property type="match status" value="1"/>
</dbReference>
<feature type="transmembrane region" description="Helical" evidence="9">
    <location>
        <begin position="923"/>
        <end position="946"/>
    </location>
</feature>